<dbReference type="Proteomes" id="UP001207742">
    <property type="component" value="Unassembled WGS sequence"/>
</dbReference>
<keyword evidence="1" id="KW-0812">Transmembrane</keyword>
<dbReference type="EMBL" id="JAPDNS010000001">
    <property type="protein sequence ID" value="MCW3483250.1"/>
    <property type="molecule type" value="Genomic_DNA"/>
</dbReference>
<keyword evidence="3" id="KW-1185">Reference proteome</keyword>
<dbReference type="RefSeq" id="WP_264728396.1">
    <property type="nucleotide sequence ID" value="NZ_JAPDNR010000001.1"/>
</dbReference>
<keyword evidence="1" id="KW-1133">Transmembrane helix</keyword>
<keyword evidence="1" id="KW-0472">Membrane</keyword>
<feature type="transmembrane region" description="Helical" evidence="1">
    <location>
        <begin position="75"/>
        <end position="92"/>
    </location>
</feature>
<evidence type="ECO:0008006" key="4">
    <source>
        <dbReference type="Google" id="ProtNLM"/>
    </source>
</evidence>
<organism evidence="2 3">
    <name type="scientific">Chitinophaga nivalis</name>
    <dbReference type="NCBI Taxonomy" id="2991709"/>
    <lineage>
        <taxon>Bacteria</taxon>
        <taxon>Pseudomonadati</taxon>
        <taxon>Bacteroidota</taxon>
        <taxon>Chitinophagia</taxon>
        <taxon>Chitinophagales</taxon>
        <taxon>Chitinophagaceae</taxon>
        <taxon>Chitinophaga</taxon>
    </lineage>
</organism>
<evidence type="ECO:0000256" key="1">
    <source>
        <dbReference type="SAM" id="Phobius"/>
    </source>
</evidence>
<name>A0ABT3IHG9_9BACT</name>
<proteinExistence type="predicted"/>
<protein>
    <recommendedName>
        <fullName evidence="4">FecR protein domain-containing protein</fullName>
    </recommendedName>
</protein>
<evidence type="ECO:0000313" key="2">
    <source>
        <dbReference type="EMBL" id="MCW3483250.1"/>
    </source>
</evidence>
<reference evidence="2 3" key="1">
    <citation type="submission" date="2022-10" db="EMBL/GenBank/DDBJ databases">
        <title>Chitinophaga nivalis PC15 sp. nov., isolated from Pyeongchang county, South Korea.</title>
        <authorList>
            <person name="Trinh H.N."/>
        </authorList>
    </citation>
    <scope>NUCLEOTIDE SEQUENCE [LARGE SCALE GENOMIC DNA]</scope>
    <source>
        <strain evidence="2 3">PC14</strain>
    </source>
</reference>
<gene>
    <name evidence="2" type="ORF">OL497_05060</name>
</gene>
<comment type="caution">
    <text evidence="2">The sequence shown here is derived from an EMBL/GenBank/DDBJ whole genome shotgun (WGS) entry which is preliminary data.</text>
</comment>
<sequence length="225" mass="25185">MKISPALLQQYHVGTCSPAERAAVEQWLLDTEEEMPLQEWTDVATVAVKEQMWQVIDNTRTVARNRQRKARIRRLVYYPVAACLLMVLGMVFKNSPWLTRSLIIDNRAYTTARTITVGNLEFKIEANSVCKIDIQLTGDAGNIAFCGAVSVVNKAAGSRDIQFNTGLSGCGEMPCNDQVHLHQGQTYMAMTDDDYHLISATKDEIADGLPRSFSTRLIQRFNLAI</sequence>
<evidence type="ECO:0000313" key="3">
    <source>
        <dbReference type="Proteomes" id="UP001207742"/>
    </source>
</evidence>
<accession>A0ABT3IHG9</accession>